<name>A0AA39HQ66_9BILA</name>
<organism evidence="3 4">
    <name type="scientific">Steinernema hermaphroditum</name>
    <dbReference type="NCBI Taxonomy" id="289476"/>
    <lineage>
        <taxon>Eukaryota</taxon>
        <taxon>Metazoa</taxon>
        <taxon>Ecdysozoa</taxon>
        <taxon>Nematoda</taxon>
        <taxon>Chromadorea</taxon>
        <taxon>Rhabditida</taxon>
        <taxon>Tylenchina</taxon>
        <taxon>Panagrolaimomorpha</taxon>
        <taxon>Strongyloidoidea</taxon>
        <taxon>Steinernematidae</taxon>
        <taxon>Steinernema</taxon>
    </lineage>
</organism>
<dbReference type="AlphaFoldDB" id="A0AA39HQ66"/>
<keyword evidence="4" id="KW-1185">Reference proteome</keyword>
<accession>A0AA39HQ66</accession>
<dbReference type="EMBL" id="JAUCMV010000003">
    <property type="protein sequence ID" value="KAK0409485.1"/>
    <property type="molecule type" value="Genomic_DNA"/>
</dbReference>
<feature type="region of interest" description="Disordered" evidence="1">
    <location>
        <begin position="219"/>
        <end position="266"/>
    </location>
</feature>
<feature type="signal peptide" evidence="2">
    <location>
        <begin position="1"/>
        <end position="21"/>
    </location>
</feature>
<evidence type="ECO:0000256" key="2">
    <source>
        <dbReference type="SAM" id="SignalP"/>
    </source>
</evidence>
<protein>
    <recommendedName>
        <fullName evidence="5">Chondroitin proteoglycan 4 domain-containing protein</fullName>
    </recommendedName>
</protein>
<feature type="chain" id="PRO_5041422035" description="Chondroitin proteoglycan 4 domain-containing protein" evidence="2">
    <location>
        <begin position="22"/>
        <end position="266"/>
    </location>
</feature>
<evidence type="ECO:0000313" key="4">
    <source>
        <dbReference type="Proteomes" id="UP001175271"/>
    </source>
</evidence>
<reference evidence="3" key="1">
    <citation type="submission" date="2023-06" db="EMBL/GenBank/DDBJ databases">
        <title>Genomic analysis of the entomopathogenic nematode Steinernema hermaphroditum.</title>
        <authorList>
            <person name="Schwarz E.M."/>
            <person name="Heppert J.K."/>
            <person name="Baniya A."/>
            <person name="Schwartz H.T."/>
            <person name="Tan C.-H."/>
            <person name="Antoshechkin I."/>
            <person name="Sternberg P.W."/>
            <person name="Goodrich-Blair H."/>
            <person name="Dillman A.R."/>
        </authorList>
    </citation>
    <scope>NUCLEOTIDE SEQUENCE</scope>
    <source>
        <strain evidence="3">PS9179</strain>
        <tissue evidence="3">Whole animal</tissue>
    </source>
</reference>
<evidence type="ECO:0008006" key="5">
    <source>
        <dbReference type="Google" id="ProtNLM"/>
    </source>
</evidence>
<evidence type="ECO:0000256" key="1">
    <source>
        <dbReference type="SAM" id="MobiDB-lite"/>
    </source>
</evidence>
<evidence type="ECO:0000313" key="3">
    <source>
        <dbReference type="EMBL" id="KAK0409485.1"/>
    </source>
</evidence>
<dbReference type="Proteomes" id="UP001175271">
    <property type="component" value="Unassembled WGS sequence"/>
</dbReference>
<proteinExistence type="predicted"/>
<keyword evidence="2" id="KW-0732">Signal</keyword>
<comment type="caution">
    <text evidence="3">The sequence shown here is derived from an EMBL/GenBank/DDBJ whole genome shotgun (WGS) entry which is preliminary data.</text>
</comment>
<feature type="compositionally biased region" description="Basic and acidic residues" evidence="1">
    <location>
        <begin position="249"/>
        <end position="266"/>
    </location>
</feature>
<sequence>MLLRGATLLAFLLFMPKHSSSNSAKNHRKIYCLRSCFANLVLTSPYAENKLADRMCPAFQFLPNCLYKCDRSLLRETAVTDLMTRCRVRERRVYRYRYCVDRHLPKIFEECSTICAEKIPKEETASIFDEINSHCRTIKCRLPCTITDLNKRCRVAGNHIFGTYAIPFDAMVTLMKRNGNLHQALIGMPEHCRFLFDIESDGDEDIEEDLVDWDEWKRPRNFEDAEDEEEVTTTTVSSLLEDLEMESDEEKKESEGDDKNMFEKDN</sequence>
<gene>
    <name evidence="3" type="ORF">QR680_004569</name>
</gene>